<sequence length="293" mass="32846">MEPRHGKPHSSLAGIMTDKSVAAISPSNRTSDPSKSIAADLPTEILINIFSYTSLIDQIQASQVCLRWRDILVSDQSLKRCRYLTSVVGDSVFGLHRFFGFYDSSCEVGLELFSCLLQHGFVTKYELSPFITPQISPTPNGPEDAIFSVSGNSFDLTKCGFIEDPLFISYPVASGGVPRGTLVGSPRRWDFDNDSKTNVFLDITILTPRISNSRNWHFVSGVKNLPMHKLIPKAEVINLNLRGFTDLAAILIFGEMDRLSIDRRRPCRVDFALRRVKKGWSVDTFVYHPDRRA</sequence>
<dbReference type="Gene3D" id="1.20.1280.50">
    <property type="match status" value="1"/>
</dbReference>
<dbReference type="SUPFAM" id="SSF81383">
    <property type="entry name" value="F-box domain"/>
    <property type="match status" value="1"/>
</dbReference>
<dbReference type="InterPro" id="IPR001810">
    <property type="entry name" value="F-box_dom"/>
</dbReference>
<dbReference type="Proteomes" id="UP001365542">
    <property type="component" value="Unassembled WGS sequence"/>
</dbReference>
<name>A0AAV9XKM9_9PEZI</name>
<comment type="caution">
    <text evidence="2">The sequence shown here is derived from an EMBL/GenBank/DDBJ whole genome shotgun (WGS) entry which is preliminary data.</text>
</comment>
<gene>
    <name evidence="2" type="ORF">TWF694_007272</name>
</gene>
<protein>
    <recommendedName>
        <fullName evidence="1">F-box domain-containing protein</fullName>
    </recommendedName>
</protein>
<reference evidence="2 3" key="1">
    <citation type="submission" date="2019-10" db="EMBL/GenBank/DDBJ databases">
        <authorList>
            <person name="Palmer J.M."/>
        </authorList>
    </citation>
    <scope>NUCLEOTIDE SEQUENCE [LARGE SCALE GENOMIC DNA]</scope>
    <source>
        <strain evidence="2 3">TWF694</strain>
    </source>
</reference>
<accession>A0AAV9XKM9</accession>
<keyword evidence="3" id="KW-1185">Reference proteome</keyword>
<dbReference type="PROSITE" id="PS50181">
    <property type="entry name" value="FBOX"/>
    <property type="match status" value="1"/>
</dbReference>
<dbReference type="SMART" id="SM00256">
    <property type="entry name" value="FBOX"/>
    <property type="match status" value="1"/>
</dbReference>
<dbReference type="AlphaFoldDB" id="A0AAV9XKM9"/>
<dbReference type="InterPro" id="IPR036047">
    <property type="entry name" value="F-box-like_dom_sf"/>
</dbReference>
<dbReference type="Pfam" id="PF12937">
    <property type="entry name" value="F-box-like"/>
    <property type="match status" value="1"/>
</dbReference>
<evidence type="ECO:0000259" key="1">
    <source>
        <dbReference type="PROSITE" id="PS50181"/>
    </source>
</evidence>
<evidence type="ECO:0000313" key="2">
    <source>
        <dbReference type="EMBL" id="KAK6541462.1"/>
    </source>
</evidence>
<organism evidence="2 3">
    <name type="scientific">Orbilia ellipsospora</name>
    <dbReference type="NCBI Taxonomy" id="2528407"/>
    <lineage>
        <taxon>Eukaryota</taxon>
        <taxon>Fungi</taxon>
        <taxon>Dikarya</taxon>
        <taxon>Ascomycota</taxon>
        <taxon>Pezizomycotina</taxon>
        <taxon>Orbiliomycetes</taxon>
        <taxon>Orbiliales</taxon>
        <taxon>Orbiliaceae</taxon>
        <taxon>Orbilia</taxon>
    </lineage>
</organism>
<proteinExistence type="predicted"/>
<dbReference type="EMBL" id="JAVHJO010000003">
    <property type="protein sequence ID" value="KAK6541462.1"/>
    <property type="molecule type" value="Genomic_DNA"/>
</dbReference>
<evidence type="ECO:0000313" key="3">
    <source>
        <dbReference type="Proteomes" id="UP001365542"/>
    </source>
</evidence>
<feature type="domain" description="F-box" evidence="1">
    <location>
        <begin position="35"/>
        <end position="81"/>
    </location>
</feature>